<evidence type="ECO:0000256" key="9">
    <source>
        <dbReference type="HAMAP-Rule" id="MF_01463"/>
    </source>
</evidence>
<keyword evidence="3 9" id="KW-1003">Cell membrane</keyword>
<organism evidence="13 14">
    <name type="scientific">Candidatus Nealsonbacteria bacterium CG_4_10_14_0_2_um_filter_38_17</name>
    <dbReference type="NCBI Taxonomy" id="1974680"/>
    <lineage>
        <taxon>Bacteria</taxon>
        <taxon>Candidatus Nealsoniibacteriota</taxon>
    </lineage>
</organism>
<dbReference type="Gene3D" id="1.20.1640.10">
    <property type="entry name" value="Multidrug efflux transporter AcrB transmembrane domain"/>
    <property type="match status" value="1"/>
</dbReference>
<feature type="transmembrane region" description="Helical" evidence="9">
    <location>
        <begin position="322"/>
        <end position="342"/>
    </location>
</feature>
<evidence type="ECO:0000313" key="13">
    <source>
        <dbReference type="EMBL" id="PIZ88787.1"/>
    </source>
</evidence>
<dbReference type="Proteomes" id="UP000230760">
    <property type="component" value="Unassembled WGS sequence"/>
</dbReference>
<evidence type="ECO:0000256" key="7">
    <source>
        <dbReference type="ARBA" id="ARBA00023010"/>
    </source>
</evidence>
<dbReference type="Pfam" id="PF21760">
    <property type="entry name" value="SecD_1st"/>
    <property type="match status" value="1"/>
</dbReference>
<dbReference type="PANTHER" id="PTHR30081:SF1">
    <property type="entry name" value="PROTEIN TRANSLOCASE SUBUNIT SECD"/>
    <property type="match status" value="1"/>
</dbReference>
<proteinExistence type="inferred from homology"/>
<comment type="caution">
    <text evidence="9">Lacks conserved residue(s) required for the propagation of feature annotation.</text>
</comment>
<dbReference type="Gene3D" id="3.30.1360.200">
    <property type="match status" value="1"/>
</dbReference>
<dbReference type="InterPro" id="IPR005791">
    <property type="entry name" value="SecD"/>
</dbReference>
<keyword evidence="5 9" id="KW-0653">Protein transport</keyword>
<feature type="domain" description="Protein translocase subunit SecDF P1" evidence="11">
    <location>
        <begin position="88"/>
        <end position="147"/>
    </location>
</feature>
<dbReference type="Pfam" id="PF07549">
    <property type="entry name" value="Sec_GG"/>
    <property type="match status" value="1"/>
</dbReference>
<keyword evidence="7 9" id="KW-0811">Translocation</keyword>
<evidence type="ECO:0000256" key="6">
    <source>
        <dbReference type="ARBA" id="ARBA00022989"/>
    </source>
</evidence>
<dbReference type="InterPro" id="IPR048631">
    <property type="entry name" value="SecD_1st"/>
</dbReference>
<evidence type="ECO:0000256" key="5">
    <source>
        <dbReference type="ARBA" id="ARBA00022927"/>
    </source>
</evidence>
<dbReference type="GO" id="GO:0005886">
    <property type="term" value="C:plasma membrane"/>
    <property type="evidence" value="ECO:0007669"/>
    <property type="project" value="UniProtKB-SubCell"/>
</dbReference>
<comment type="similarity">
    <text evidence="9">Belongs to the SecD/SecF family. SecD subfamily.</text>
</comment>
<dbReference type="EMBL" id="PFPB01000050">
    <property type="protein sequence ID" value="PIZ88787.1"/>
    <property type="molecule type" value="Genomic_DNA"/>
</dbReference>
<evidence type="ECO:0000259" key="11">
    <source>
        <dbReference type="Pfam" id="PF21760"/>
    </source>
</evidence>
<keyword evidence="8 9" id="KW-0472">Membrane</keyword>
<dbReference type="InterPro" id="IPR055344">
    <property type="entry name" value="SecD_SecF_C_bact"/>
</dbReference>
<evidence type="ECO:0000256" key="2">
    <source>
        <dbReference type="ARBA" id="ARBA00022448"/>
    </source>
</evidence>
<dbReference type="GO" id="GO:0065002">
    <property type="term" value="P:intracellular protein transmembrane transport"/>
    <property type="evidence" value="ECO:0007669"/>
    <property type="project" value="UniProtKB-UniRule"/>
</dbReference>
<evidence type="ECO:0000256" key="3">
    <source>
        <dbReference type="ARBA" id="ARBA00022475"/>
    </source>
</evidence>
<dbReference type="AlphaFoldDB" id="A0A2M7UXV3"/>
<dbReference type="PANTHER" id="PTHR30081">
    <property type="entry name" value="PROTEIN-EXPORT MEMBRANE PROTEIN SEC"/>
    <property type="match status" value="1"/>
</dbReference>
<evidence type="ECO:0000259" key="10">
    <source>
        <dbReference type="Pfam" id="PF02355"/>
    </source>
</evidence>
<dbReference type="GO" id="GO:0043952">
    <property type="term" value="P:protein transport by the Sec complex"/>
    <property type="evidence" value="ECO:0007669"/>
    <property type="project" value="UniProtKB-UniRule"/>
</dbReference>
<dbReference type="GO" id="GO:0015450">
    <property type="term" value="F:protein-transporting ATPase activity"/>
    <property type="evidence" value="ECO:0007669"/>
    <property type="project" value="InterPro"/>
</dbReference>
<dbReference type="InterPro" id="IPR048634">
    <property type="entry name" value="SecD_SecF_C"/>
</dbReference>
<keyword evidence="4 9" id="KW-0812">Transmembrane</keyword>
<comment type="subcellular location">
    <subcellularLocation>
        <location evidence="1 9">Cell membrane</location>
        <topology evidence="1 9">Multi-pass membrane protein</topology>
    </subcellularLocation>
</comment>
<dbReference type="NCBIfam" id="TIGR01129">
    <property type="entry name" value="secD"/>
    <property type="match status" value="1"/>
</dbReference>
<evidence type="ECO:0000259" key="12">
    <source>
        <dbReference type="Pfam" id="PF22599"/>
    </source>
</evidence>
<keyword evidence="6 9" id="KW-1133">Transmembrane helix</keyword>
<evidence type="ECO:0000256" key="8">
    <source>
        <dbReference type="ARBA" id="ARBA00023136"/>
    </source>
</evidence>
<feature type="domain" description="SecDF P1 head subdomain" evidence="12">
    <location>
        <begin position="179"/>
        <end position="276"/>
    </location>
</feature>
<evidence type="ECO:0000313" key="14">
    <source>
        <dbReference type="Proteomes" id="UP000230760"/>
    </source>
</evidence>
<feature type="transmembrane region" description="Helical" evidence="9">
    <location>
        <begin position="348"/>
        <end position="370"/>
    </location>
</feature>
<dbReference type="Pfam" id="PF22599">
    <property type="entry name" value="SecDF_P1_head"/>
    <property type="match status" value="1"/>
</dbReference>
<gene>
    <name evidence="9 13" type="primary">secD</name>
    <name evidence="13" type="ORF">COX90_02770</name>
</gene>
<dbReference type="GO" id="GO:0006605">
    <property type="term" value="P:protein targeting"/>
    <property type="evidence" value="ECO:0007669"/>
    <property type="project" value="UniProtKB-UniRule"/>
</dbReference>
<dbReference type="Pfam" id="PF02355">
    <property type="entry name" value="SecD_SecF_C"/>
    <property type="match status" value="1"/>
</dbReference>
<accession>A0A2M7UXV3</accession>
<protein>
    <recommendedName>
        <fullName evidence="9">Protein translocase subunit SecD</fullName>
    </recommendedName>
</protein>
<dbReference type="InterPro" id="IPR054384">
    <property type="entry name" value="SecDF_P1_head"/>
</dbReference>
<dbReference type="InterPro" id="IPR022646">
    <property type="entry name" value="SecD/SecF_CS"/>
</dbReference>
<feature type="domain" description="Protein export membrane protein SecD/SecF C-terminal" evidence="10">
    <location>
        <begin position="278"/>
        <end position="445"/>
    </location>
</feature>
<comment type="subunit">
    <text evidence="9">Forms a complex with SecF. Part of the essential Sec protein translocation apparatus which comprises SecA, SecYEG and auxiliary proteins SecDF. Other proteins may also be involved.</text>
</comment>
<name>A0A2M7UXV3_9BACT</name>
<dbReference type="InterPro" id="IPR001036">
    <property type="entry name" value="Acrflvin-R"/>
</dbReference>
<feature type="transmembrane region" description="Helical" evidence="9">
    <location>
        <begin position="424"/>
        <end position="449"/>
    </location>
</feature>
<dbReference type="PRINTS" id="PR00702">
    <property type="entry name" value="ACRIFLAVINRP"/>
</dbReference>
<evidence type="ECO:0000256" key="1">
    <source>
        <dbReference type="ARBA" id="ARBA00004651"/>
    </source>
</evidence>
<comment type="function">
    <text evidence="9">Part of the Sec protein translocase complex. Interacts with the SecYEG preprotein conducting channel. SecDF uses the proton motive force (PMF) to complete protein translocation after the ATP-dependent function of SecA.</text>
</comment>
<dbReference type="Gene3D" id="3.30.70.3400">
    <property type="match status" value="1"/>
</dbReference>
<reference evidence="14" key="1">
    <citation type="submission" date="2017-09" db="EMBL/GenBank/DDBJ databases">
        <title>Depth-based differentiation of microbial function through sediment-hosted aquifers and enrichment of novel symbionts in the deep terrestrial subsurface.</title>
        <authorList>
            <person name="Probst A.J."/>
            <person name="Ladd B."/>
            <person name="Jarett J.K."/>
            <person name="Geller-Mcgrath D.E."/>
            <person name="Sieber C.M.K."/>
            <person name="Emerson J.B."/>
            <person name="Anantharaman K."/>
            <person name="Thomas B.C."/>
            <person name="Malmstrom R."/>
            <person name="Stieglmeier M."/>
            <person name="Klingl A."/>
            <person name="Woyke T."/>
            <person name="Ryan C.M."/>
            <person name="Banfield J.F."/>
        </authorList>
    </citation>
    <scope>NUCLEOTIDE SEQUENCE [LARGE SCALE GENOMIC DNA]</scope>
</reference>
<dbReference type="NCBIfam" id="TIGR00916">
    <property type="entry name" value="2A0604s01"/>
    <property type="match status" value="1"/>
</dbReference>
<comment type="caution">
    <text evidence="13">The sequence shown here is derived from an EMBL/GenBank/DDBJ whole genome shotgun (WGS) entry which is preliminary data.</text>
</comment>
<dbReference type="SUPFAM" id="SSF82866">
    <property type="entry name" value="Multidrug efflux transporter AcrB transmembrane domain"/>
    <property type="match status" value="1"/>
</dbReference>
<dbReference type="HAMAP" id="MF_01463_B">
    <property type="entry name" value="SecD_B"/>
    <property type="match status" value="1"/>
</dbReference>
<feature type="transmembrane region" description="Helical" evidence="9">
    <location>
        <begin position="400"/>
        <end position="418"/>
    </location>
</feature>
<feature type="transmembrane region" description="Helical" evidence="9">
    <location>
        <begin position="299"/>
        <end position="317"/>
    </location>
</feature>
<evidence type="ECO:0000256" key="4">
    <source>
        <dbReference type="ARBA" id="ARBA00022692"/>
    </source>
</evidence>
<sequence length="461" mass="50799">MTKRRNFVTLLLVLLLAFLAVNLSYPVYFDRAVDFVNAKLNLQNSKYKIPHFLGKPFRLGLDLQGGSHLLYEADLSSIDKKNYSSAMQGLRDVIERRVNLFGVQEPVVQVEEAAGHHRLIVELAGIKDVTEAIKMIGQTPFLEFREQRSEEEVKQLTEQLGIKEGDEIPAYLYGEIYFKSTELTGKYLKTAQLAFDQTTSKPIVSLQFNDEGAKIFEDLTTKNVGKPLAIFIDGLPISVPVVQGPISGGKAQITGKFTLEEAKELSRNLSAGALPVPIKLISQQTVGPILGKTSLEQSLKAGVIGFLAIIIFMILFYRLPGVLASLSLVIYAIFALAIFKLIPVTLTLAGIAGFLLSIGMAVDANILIFSRMKEEMSQGKNFGTSVDEGFRKAWSSIRDGNFATILVGVILFALGIGFVKGFAFTLIIGNVISFFSAIFVTKNSLQLFVGTRLEKKKWLWG</sequence>
<keyword evidence="2 9" id="KW-0813">Transport</keyword>
<dbReference type="InterPro" id="IPR022813">
    <property type="entry name" value="SecD/SecF_arch_bac"/>
</dbReference>